<gene>
    <name evidence="8" type="ORF">L3556_01940</name>
</gene>
<evidence type="ECO:0000256" key="3">
    <source>
        <dbReference type="ARBA" id="ARBA00022722"/>
    </source>
</evidence>
<evidence type="ECO:0000313" key="9">
    <source>
        <dbReference type="Proteomes" id="UP001154265"/>
    </source>
</evidence>
<keyword evidence="7" id="KW-0346">Stress response</keyword>
<keyword evidence="3" id="KW-0540">Nuclease</keyword>
<evidence type="ECO:0000256" key="1">
    <source>
        <dbReference type="ARBA" id="ARBA00006620"/>
    </source>
</evidence>
<reference evidence="8" key="1">
    <citation type="journal article" date="2022" name="Genome Biol. Evol.">
        <title>A New Gene Family Diagnostic for Intracellular Biomineralization of Amorphous Ca Carbonates by Cyanobacteria.</title>
        <authorList>
            <person name="Benzerara K."/>
            <person name="Duprat E."/>
            <person name="Bitard-Feildel T."/>
            <person name="Caumes G."/>
            <person name="Cassier-Chauvat C."/>
            <person name="Chauvat F."/>
            <person name="Dezi M."/>
            <person name="Diop S.I."/>
            <person name="Gaschignard G."/>
            <person name="Gorgen S."/>
            <person name="Gugger M."/>
            <person name="Lopez-Garcia P."/>
            <person name="Millet M."/>
            <person name="Skouri-Panet F."/>
            <person name="Moreira D."/>
            <person name="Callebaut I."/>
        </authorList>
    </citation>
    <scope>NUCLEOTIDE SEQUENCE</scope>
    <source>
        <strain evidence="8">G9</strain>
    </source>
</reference>
<keyword evidence="2" id="KW-1277">Toxin-antitoxin system</keyword>
<evidence type="ECO:0000256" key="2">
    <source>
        <dbReference type="ARBA" id="ARBA00022649"/>
    </source>
</evidence>
<dbReference type="InterPro" id="IPR012933">
    <property type="entry name" value="HicA_mRNA_interferase"/>
</dbReference>
<comment type="caution">
    <text evidence="8">The sequence shown here is derived from an EMBL/GenBank/DDBJ whole genome shotgun (WGS) entry which is preliminary data.</text>
</comment>
<dbReference type="Gene3D" id="3.30.920.30">
    <property type="entry name" value="Hypothetical protein"/>
    <property type="match status" value="1"/>
</dbReference>
<dbReference type="EMBL" id="JAKKUT010000001">
    <property type="protein sequence ID" value="MDG2989700.1"/>
    <property type="molecule type" value="Genomic_DNA"/>
</dbReference>
<evidence type="ECO:0000256" key="7">
    <source>
        <dbReference type="ARBA" id="ARBA00023016"/>
    </source>
</evidence>
<dbReference type="InterPro" id="IPR038570">
    <property type="entry name" value="HicA_sf"/>
</dbReference>
<protein>
    <submittedName>
        <fullName evidence="8">Type II toxin-antitoxin system HicA family toxin</fullName>
    </submittedName>
</protein>
<evidence type="ECO:0000313" key="8">
    <source>
        <dbReference type="EMBL" id="MDG2989700.1"/>
    </source>
</evidence>
<organism evidence="8 9">
    <name type="scientific">Candidatus Synechococcus calcipolaris G9</name>
    <dbReference type="NCBI Taxonomy" id="1497997"/>
    <lineage>
        <taxon>Bacteria</taxon>
        <taxon>Bacillati</taxon>
        <taxon>Cyanobacteriota</taxon>
        <taxon>Cyanophyceae</taxon>
        <taxon>Synechococcales</taxon>
        <taxon>Synechococcaceae</taxon>
        <taxon>Synechococcus</taxon>
    </lineage>
</organism>
<evidence type="ECO:0000256" key="5">
    <source>
        <dbReference type="ARBA" id="ARBA00022801"/>
    </source>
</evidence>
<keyword evidence="9" id="KW-1185">Reference proteome</keyword>
<reference evidence="8" key="2">
    <citation type="submission" date="2022-01" db="EMBL/GenBank/DDBJ databases">
        <authorList>
            <person name="Zivanovic Y."/>
            <person name="Moreira D."/>
            <person name="Lopez-Garcia P."/>
        </authorList>
    </citation>
    <scope>NUCLEOTIDE SEQUENCE</scope>
    <source>
        <strain evidence="8">G9</strain>
    </source>
</reference>
<keyword evidence="5" id="KW-0378">Hydrolase</keyword>
<accession>A0ABT6EV85</accession>
<keyword evidence="6" id="KW-0694">RNA-binding</keyword>
<keyword evidence="4" id="KW-0255">Endonuclease</keyword>
<dbReference type="Pfam" id="PF07927">
    <property type="entry name" value="HicA_toxin"/>
    <property type="match status" value="1"/>
</dbReference>
<dbReference type="Proteomes" id="UP001154265">
    <property type="component" value="Unassembled WGS sequence"/>
</dbReference>
<dbReference type="SUPFAM" id="SSF54786">
    <property type="entry name" value="YcfA/nrd intein domain"/>
    <property type="match status" value="1"/>
</dbReference>
<name>A0ABT6EV85_9SYNE</name>
<comment type="similarity">
    <text evidence="1">Belongs to the HicA mRNA interferase family.</text>
</comment>
<evidence type="ECO:0000256" key="4">
    <source>
        <dbReference type="ARBA" id="ARBA00022759"/>
    </source>
</evidence>
<evidence type="ECO:0000256" key="6">
    <source>
        <dbReference type="ARBA" id="ARBA00022884"/>
    </source>
</evidence>
<sequence length="68" mass="7927">MVVLLFKNKLGKRLWLCKILEQSGWVLRRVTSSHHIYESPELEQSPSVFVRCNQDFKVLTLKALTKIA</sequence>
<proteinExistence type="inferred from homology"/>